<proteinExistence type="predicted"/>
<dbReference type="RefSeq" id="WP_182124030.1">
    <property type="nucleotide sequence ID" value="NZ_JACGLS010000001.1"/>
</dbReference>
<comment type="caution">
    <text evidence="2">The sequence shown here is derived from an EMBL/GenBank/DDBJ whole genome shotgun (WGS) entry which is preliminary data.</text>
</comment>
<accession>A0A839AP80</accession>
<gene>
    <name evidence="2" type="ORF">H3Z83_03200</name>
</gene>
<protein>
    <recommendedName>
        <fullName evidence="4">Tetratricopeptide repeat protein</fullName>
    </recommendedName>
</protein>
<sequence>MKKIITLIALVIAVTVSAQSQYEKGMNKAFDLWEQNKTKEAGQLFERISKAEKDKWLPPYYAATIEIIGSFGLKDEAVLKAKLNKAQGFLDAAKTLSPDNPEILTNQAFLNVAYMVFDGQKYGMTMSMKNSALYAKALKLAPKNPRVIMSKAEADMGAARFFGQPITPFCKDVKKAVEFAKEEKISEKFYPKFMFKRAEQILQKCEKS</sequence>
<name>A0A839AP80_9FLAO</name>
<dbReference type="EMBL" id="JACGLS010000001">
    <property type="protein sequence ID" value="MBA6155531.1"/>
    <property type="molecule type" value="Genomic_DNA"/>
</dbReference>
<feature type="signal peptide" evidence="1">
    <location>
        <begin position="1"/>
        <end position="18"/>
    </location>
</feature>
<keyword evidence="3" id="KW-1185">Reference proteome</keyword>
<reference evidence="2 3" key="1">
    <citation type="submission" date="2020-07" db="EMBL/GenBank/DDBJ databases">
        <title>Bacterium isolated from marine sediment.</title>
        <authorList>
            <person name="Shang D."/>
            <person name="Du Z.-J."/>
        </authorList>
    </citation>
    <scope>NUCLEOTIDE SEQUENCE [LARGE SCALE GENOMIC DNA]</scope>
    <source>
        <strain evidence="2 3">S7007</strain>
    </source>
</reference>
<evidence type="ECO:0000313" key="2">
    <source>
        <dbReference type="EMBL" id="MBA6155531.1"/>
    </source>
</evidence>
<evidence type="ECO:0000313" key="3">
    <source>
        <dbReference type="Proteomes" id="UP000563906"/>
    </source>
</evidence>
<organism evidence="2 3">
    <name type="scientific">Tenacibaculum pelagium</name>
    <dbReference type="NCBI Taxonomy" id="2759527"/>
    <lineage>
        <taxon>Bacteria</taxon>
        <taxon>Pseudomonadati</taxon>
        <taxon>Bacteroidota</taxon>
        <taxon>Flavobacteriia</taxon>
        <taxon>Flavobacteriales</taxon>
        <taxon>Flavobacteriaceae</taxon>
        <taxon>Tenacibaculum</taxon>
    </lineage>
</organism>
<feature type="chain" id="PRO_5032389419" description="Tetratricopeptide repeat protein" evidence="1">
    <location>
        <begin position="19"/>
        <end position="208"/>
    </location>
</feature>
<evidence type="ECO:0000256" key="1">
    <source>
        <dbReference type="SAM" id="SignalP"/>
    </source>
</evidence>
<dbReference type="AlphaFoldDB" id="A0A839AP80"/>
<dbReference type="Proteomes" id="UP000563906">
    <property type="component" value="Unassembled WGS sequence"/>
</dbReference>
<keyword evidence="1" id="KW-0732">Signal</keyword>
<evidence type="ECO:0008006" key="4">
    <source>
        <dbReference type="Google" id="ProtNLM"/>
    </source>
</evidence>